<evidence type="ECO:0000313" key="3">
    <source>
        <dbReference type="Proteomes" id="UP001164286"/>
    </source>
</evidence>
<name>A0AA38H3T4_9TREE</name>
<feature type="compositionally biased region" description="Basic and acidic residues" evidence="1">
    <location>
        <begin position="207"/>
        <end position="217"/>
    </location>
</feature>
<dbReference type="PANTHER" id="PTHR35309:SF4">
    <property type="entry name" value="TOCOPHEROL CYCLASE"/>
    <property type="match status" value="1"/>
</dbReference>
<evidence type="ECO:0000256" key="1">
    <source>
        <dbReference type="SAM" id="MobiDB-lite"/>
    </source>
</evidence>
<comment type="caution">
    <text evidence="2">The sequence shown here is derived from an EMBL/GenBank/DDBJ whole genome shotgun (WGS) entry which is preliminary data.</text>
</comment>
<protein>
    <submittedName>
        <fullName evidence="2">Uncharacterized protein</fullName>
    </submittedName>
</protein>
<accession>A0AA38H3T4</accession>
<dbReference type="AlphaFoldDB" id="A0AA38H3T4"/>
<dbReference type="RefSeq" id="XP_052943934.1">
    <property type="nucleotide sequence ID" value="XM_053090306.1"/>
</dbReference>
<dbReference type="GO" id="GO:0009976">
    <property type="term" value="F:tocopherol cyclase activity"/>
    <property type="evidence" value="ECO:0007669"/>
    <property type="project" value="InterPro"/>
</dbReference>
<feature type="region of interest" description="Disordered" evidence="1">
    <location>
        <begin position="199"/>
        <end position="219"/>
    </location>
</feature>
<organism evidence="2 3">
    <name type="scientific">Dioszegia hungarica</name>
    <dbReference type="NCBI Taxonomy" id="4972"/>
    <lineage>
        <taxon>Eukaryota</taxon>
        <taxon>Fungi</taxon>
        <taxon>Dikarya</taxon>
        <taxon>Basidiomycota</taxon>
        <taxon>Agaricomycotina</taxon>
        <taxon>Tremellomycetes</taxon>
        <taxon>Tremellales</taxon>
        <taxon>Bulleribasidiaceae</taxon>
        <taxon>Dioszegia</taxon>
    </lineage>
</organism>
<dbReference type="PANTHER" id="PTHR35309">
    <property type="match status" value="1"/>
</dbReference>
<dbReference type="EMBL" id="JAKWFO010000008">
    <property type="protein sequence ID" value="KAI9634157.1"/>
    <property type="molecule type" value="Genomic_DNA"/>
</dbReference>
<reference evidence="2" key="1">
    <citation type="journal article" date="2022" name="G3 (Bethesda)">
        <title>High quality genome of the basidiomycete yeast Dioszegia hungarica PDD-24b-2 isolated from cloud water.</title>
        <authorList>
            <person name="Jarrige D."/>
            <person name="Haridas S."/>
            <person name="Bleykasten-Grosshans C."/>
            <person name="Joly M."/>
            <person name="Nadalig T."/>
            <person name="Sancelme M."/>
            <person name="Vuilleumier S."/>
            <person name="Grigoriev I.V."/>
            <person name="Amato P."/>
            <person name="Bringel F."/>
        </authorList>
    </citation>
    <scope>NUCLEOTIDE SEQUENCE</scope>
    <source>
        <strain evidence="2">PDD-24b-2</strain>
    </source>
</reference>
<dbReference type="InterPro" id="IPR025893">
    <property type="entry name" value="Tocopherol_cyclase"/>
</dbReference>
<evidence type="ECO:0000313" key="2">
    <source>
        <dbReference type="EMBL" id="KAI9634157.1"/>
    </source>
</evidence>
<keyword evidence="3" id="KW-1185">Reference proteome</keyword>
<sequence>MYPFSPSNHFAPHTGTTFEGYYSKFRLPSGASIALIISTVPSVAPASDRPDGEGSSWTSSLMSMLSTKATTEKKGAPYLVIFAYVTAEGSKWYLKEWTPEHLYQKSKENGGFELSWAEGQISWDGGDIIHWELNYPEVKFNSSTGPNASLSSLSSRPLRTPWNPSIPSSTPAGLLADLPLPIQWHVHSTDSACDFTLSLTPSGSSDPSREPPLHNADRSGIANVHSEKNWAHSFPSAYIWLQARDHASSSGLCVAGGSLIPGVEAFLVGYTSKTGRFISFKPPTSTSIFSVSLGLTSDIAYPQRKAEIDLRGWFTRIRIIATAPEETFFPLSAPLNTGHSEGYTVQSFGAAVEVKVYQRGWMGGWMEVKSEGDRWTGGSLEFGGDYYRPHTE</sequence>
<gene>
    <name evidence="2" type="ORF">MKK02DRAFT_38830</name>
</gene>
<dbReference type="Proteomes" id="UP001164286">
    <property type="component" value="Unassembled WGS sequence"/>
</dbReference>
<dbReference type="GeneID" id="77729511"/>
<proteinExistence type="predicted"/>